<comment type="similarity">
    <text evidence="2">Belongs to the TspO/BZRP family.</text>
</comment>
<evidence type="ECO:0000256" key="4">
    <source>
        <dbReference type="ARBA" id="ARBA00022989"/>
    </source>
</evidence>
<keyword evidence="8" id="KW-1185">Reference proteome</keyword>
<dbReference type="Pfam" id="PF03073">
    <property type="entry name" value="TspO_MBR"/>
    <property type="match status" value="1"/>
</dbReference>
<dbReference type="EMBL" id="NIZT01000025">
    <property type="protein sequence ID" value="RBQ23394.1"/>
    <property type="molecule type" value="Genomic_DNA"/>
</dbReference>
<dbReference type="Proteomes" id="UP000253099">
    <property type="component" value="Unassembled WGS sequence"/>
</dbReference>
<comment type="caution">
    <text evidence="7">The sequence shown here is derived from an EMBL/GenBank/DDBJ whole genome shotgun (WGS) entry which is preliminary data.</text>
</comment>
<evidence type="ECO:0008006" key="9">
    <source>
        <dbReference type="Google" id="ProtNLM"/>
    </source>
</evidence>
<keyword evidence="3 6" id="KW-0812">Transmembrane</keyword>
<feature type="transmembrane region" description="Helical" evidence="6">
    <location>
        <begin position="49"/>
        <end position="71"/>
    </location>
</feature>
<dbReference type="GO" id="GO:0016020">
    <property type="term" value="C:membrane"/>
    <property type="evidence" value="ECO:0007669"/>
    <property type="project" value="UniProtKB-SubCell"/>
</dbReference>
<gene>
    <name evidence="7" type="ORF">ALNOE001_09730</name>
</gene>
<evidence type="ECO:0000313" key="8">
    <source>
        <dbReference type="Proteomes" id="UP000253099"/>
    </source>
</evidence>
<evidence type="ECO:0000256" key="2">
    <source>
        <dbReference type="ARBA" id="ARBA00007524"/>
    </source>
</evidence>
<evidence type="ECO:0000256" key="6">
    <source>
        <dbReference type="SAM" id="Phobius"/>
    </source>
</evidence>
<evidence type="ECO:0000256" key="5">
    <source>
        <dbReference type="ARBA" id="ARBA00023136"/>
    </source>
</evidence>
<dbReference type="CDD" id="cd15904">
    <property type="entry name" value="TSPO_MBR"/>
    <property type="match status" value="1"/>
</dbReference>
<keyword evidence="4 6" id="KW-1133">Transmembrane helix</keyword>
<proteinExistence type="inferred from homology"/>
<evidence type="ECO:0000256" key="3">
    <source>
        <dbReference type="ARBA" id="ARBA00022692"/>
    </source>
</evidence>
<feature type="transmembrane region" description="Helical" evidence="6">
    <location>
        <begin position="83"/>
        <end position="109"/>
    </location>
</feature>
<dbReference type="AlphaFoldDB" id="A0A366MCS2"/>
<dbReference type="Gene3D" id="1.20.1260.100">
    <property type="entry name" value="TspO/MBR protein"/>
    <property type="match status" value="1"/>
</dbReference>
<dbReference type="GO" id="GO:0033013">
    <property type="term" value="P:tetrapyrrole metabolic process"/>
    <property type="evidence" value="ECO:0007669"/>
    <property type="project" value="UniProtKB-ARBA"/>
</dbReference>
<feature type="transmembrane region" description="Helical" evidence="6">
    <location>
        <begin position="12"/>
        <end position="29"/>
    </location>
</feature>
<dbReference type="InterPro" id="IPR038330">
    <property type="entry name" value="TspO/MBR-related_sf"/>
</dbReference>
<comment type="subcellular location">
    <subcellularLocation>
        <location evidence="1">Membrane</location>
        <topology evidence="1">Multi-pass membrane protein</topology>
    </subcellularLocation>
</comment>
<evidence type="ECO:0000313" key="7">
    <source>
        <dbReference type="EMBL" id="RBQ23394.1"/>
    </source>
</evidence>
<accession>A0A366MCS2</accession>
<organism evidence="7 8">
    <name type="scientific">Candidatus Methanobinarius endosymbioticus</name>
    <dbReference type="NCBI Taxonomy" id="2006182"/>
    <lineage>
        <taxon>Archaea</taxon>
        <taxon>Methanobacteriati</taxon>
        <taxon>Methanobacteriota</taxon>
        <taxon>Methanomada group</taxon>
        <taxon>Methanobacteria</taxon>
        <taxon>Methanobacteriales</taxon>
        <taxon>Methanobacteriaceae</taxon>
        <taxon>Candidatus Methanobinarius</taxon>
    </lineage>
</organism>
<keyword evidence="5 6" id="KW-0472">Membrane</keyword>
<dbReference type="InterPro" id="IPR004307">
    <property type="entry name" value="TspO_MBR"/>
</dbReference>
<protein>
    <recommendedName>
        <fullName evidence="9">Tryptophan-rich protein TspO</fullName>
    </recommendedName>
</protein>
<name>A0A366MCS2_9EURY</name>
<dbReference type="PANTHER" id="PTHR10057:SF0">
    <property type="entry name" value="TRANSLOCATOR PROTEIN"/>
    <property type="match status" value="1"/>
</dbReference>
<sequence length="130" mass="14890">MNSFKQSNIFKLVISFVIVFAIGILWSLVTSPALDKWYLTIAKPSWTPAGWGFPVVWNTLYALMSISLFSVLKEKFSNKNIKFALTIFAIQLILNLIWSVIFFGLHSIIERIKSYSSALDIYIDKYNSVL</sequence>
<dbReference type="FunFam" id="1.20.1260.100:FF:000001">
    <property type="entry name" value="translocator protein 2"/>
    <property type="match status" value="1"/>
</dbReference>
<evidence type="ECO:0000256" key="1">
    <source>
        <dbReference type="ARBA" id="ARBA00004141"/>
    </source>
</evidence>
<dbReference type="PANTHER" id="PTHR10057">
    <property type="entry name" value="PERIPHERAL-TYPE BENZODIAZEPINE RECEPTOR"/>
    <property type="match status" value="1"/>
</dbReference>
<reference evidence="7 8" key="1">
    <citation type="submission" date="2018-06" db="EMBL/GenBank/DDBJ databases">
        <title>Genomic insight into two independent archaeal endosymbiosis events.</title>
        <authorList>
            <person name="Lind A.E."/>
            <person name="Lewis W.H."/>
            <person name="Spang A."/>
            <person name="Guy L."/>
            <person name="Embley M.T."/>
            <person name="Ettema T.J.G."/>
        </authorList>
    </citation>
    <scope>NUCLEOTIDE SEQUENCE [LARGE SCALE GENOMIC DNA]</scope>
    <source>
        <strain evidence="7">NOE</strain>
    </source>
</reference>